<feature type="domain" description="Phosphofructokinase" evidence="13">
    <location>
        <begin position="7"/>
        <end position="315"/>
    </location>
</feature>
<comment type="subcellular location">
    <subcellularLocation>
        <location evidence="2 12">Cytoplasm</location>
    </subcellularLocation>
</comment>
<organism evidence="14 15">
    <name type="scientific">Clostridium vincentii</name>
    <dbReference type="NCBI Taxonomy" id="52704"/>
    <lineage>
        <taxon>Bacteria</taxon>
        <taxon>Bacillati</taxon>
        <taxon>Bacillota</taxon>
        <taxon>Clostridia</taxon>
        <taxon>Eubacteriales</taxon>
        <taxon>Clostridiaceae</taxon>
        <taxon>Clostridium</taxon>
    </lineage>
</organism>
<dbReference type="InterPro" id="IPR012829">
    <property type="entry name" value="Phosphofructokinase_III"/>
</dbReference>
<keyword evidence="6 12" id="KW-0479">Metal-binding</keyword>
<keyword evidence="4 12" id="KW-0963">Cytoplasm</keyword>
<comment type="similarity">
    <text evidence="12">Belongs to the phosphofructokinase type A (PFKA) family. Mixed-substrate PFK group III subfamily.</text>
</comment>
<gene>
    <name evidence="14" type="primary">pfp_2</name>
    <name evidence="12" type="synonym">pfkA</name>
    <name evidence="14" type="ORF">CLVI_26050</name>
</gene>
<dbReference type="PROSITE" id="PS00433">
    <property type="entry name" value="PHOSPHOFRUCTOKINASE"/>
    <property type="match status" value="1"/>
</dbReference>
<dbReference type="InterPro" id="IPR035966">
    <property type="entry name" value="PKF_sf"/>
</dbReference>
<evidence type="ECO:0000256" key="12">
    <source>
        <dbReference type="HAMAP-Rule" id="MF_01976"/>
    </source>
</evidence>
<evidence type="ECO:0000256" key="5">
    <source>
        <dbReference type="ARBA" id="ARBA00022679"/>
    </source>
</evidence>
<feature type="binding site" evidence="12">
    <location>
        <begin position="78"/>
        <end position="79"/>
    </location>
    <ligand>
        <name>ATP</name>
        <dbReference type="ChEBI" id="CHEBI:30616"/>
    </ligand>
</feature>
<dbReference type="InterPro" id="IPR015912">
    <property type="entry name" value="Phosphofructokinase_CS"/>
</dbReference>
<dbReference type="InterPro" id="IPR000023">
    <property type="entry name" value="Phosphofructokinase_dom"/>
</dbReference>
<feature type="binding site" description="in other chain" evidence="12">
    <location>
        <begin position="185"/>
        <end position="187"/>
    </location>
    <ligand>
        <name>substrate</name>
        <note>ligand shared between dimeric partners</note>
    </ligand>
</feature>
<feature type="site" description="Important for substrate specificity; cannot use PPi as phosphoryl donor" evidence="12">
    <location>
        <position position="120"/>
    </location>
</feature>
<keyword evidence="10 12" id="KW-0460">Magnesium</keyword>
<feature type="binding site" description="in other chain" evidence="12">
    <location>
        <begin position="141"/>
        <end position="143"/>
    </location>
    <ligand>
        <name>substrate</name>
        <note>ligand shared between dimeric partners</note>
    </ligand>
</feature>
<comment type="subunit">
    <text evidence="12">Homodimer or homotetramer.</text>
</comment>
<feature type="binding site" evidence="12">
    <location>
        <position position="283"/>
    </location>
    <ligand>
        <name>substrate</name>
        <note>ligand shared between dimeric partners</note>
    </ligand>
</feature>
<dbReference type="GO" id="GO:0016208">
    <property type="term" value="F:AMP binding"/>
    <property type="evidence" value="ECO:0007669"/>
    <property type="project" value="TreeGrafter"/>
</dbReference>
<keyword evidence="5 12" id="KW-0808">Transferase</keyword>
<dbReference type="UniPathway" id="UPA00109">
    <property type="reaction ID" value="UER00182"/>
</dbReference>
<dbReference type="InterPro" id="IPR012003">
    <property type="entry name" value="ATP_PFK_prok-type"/>
</dbReference>
<keyword evidence="8 12" id="KW-0418">Kinase</keyword>
<dbReference type="EMBL" id="PVXQ01000032">
    <property type="protein sequence ID" value="PRR81286.1"/>
    <property type="molecule type" value="Genomic_DNA"/>
</dbReference>
<dbReference type="GO" id="GO:0042802">
    <property type="term" value="F:identical protein binding"/>
    <property type="evidence" value="ECO:0007669"/>
    <property type="project" value="TreeGrafter"/>
</dbReference>
<dbReference type="PANTHER" id="PTHR13697">
    <property type="entry name" value="PHOSPHOFRUCTOKINASE"/>
    <property type="match status" value="1"/>
</dbReference>
<dbReference type="EC" id="2.7.1.11" evidence="12"/>
<comment type="catalytic activity">
    <reaction evidence="12">
        <text>beta-D-fructose 6-phosphate + ATP = beta-D-fructose 1,6-bisphosphate + ADP + H(+)</text>
        <dbReference type="Rhea" id="RHEA:16109"/>
        <dbReference type="ChEBI" id="CHEBI:15378"/>
        <dbReference type="ChEBI" id="CHEBI:30616"/>
        <dbReference type="ChEBI" id="CHEBI:32966"/>
        <dbReference type="ChEBI" id="CHEBI:57634"/>
        <dbReference type="ChEBI" id="CHEBI:456216"/>
        <dbReference type="EC" id="2.7.1.11"/>
    </reaction>
</comment>
<dbReference type="PANTHER" id="PTHR13697:SF52">
    <property type="entry name" value="ATP-DEPENDENT 6-PHOSPHOFRUCTOKINASE 3"/>
    <property type="match status" value="1"/>
</dbReference>
<keyword evidence="15" id="KW-1185">Reference proteome</keyword>
<dbReference type="AlphaFoldDB" id="A0A2T0BBK6"/>
<feature type="active site" description="Proton acceptor" evidence="12">
    <location>
        <position position="143"/>
    </location>
</feature>
<dbReference type="FunFam" id="3.40.50.460:FF:000002">
    <property type="entry name" value="ATP-dependent 6-phosphofructokinase"/>
    <property type="match status" value="1"/>
</dbReference>
<dbReference type="PIRSF" id="PIRSF000532">
    <property type="entry name" value="ATP_PFK_prok"/>
    <property type="match status" value="1"/>
</dbReference>
<evidence type="ECO:0000256" key="10">
    <source>
        <dbReference type="ARBA" id="ARBA00022842"/>
    </source>
</evidence>
<reference evidence="14 15" key="1">
    <citation type="submission" date="2018-03" db="EMBL/GenBank/DDBJ databases">
        <title>Genome sequence of Clostridium vincentii DSM 10228.</title>
        <authorList>
            <person name="Poehlein A."/>
            <person name="Daniel R."/>
        </authorList>
    </citation>
    <scope>NUCLEOTIDE SEQUENCE [LARGE SCALE GENOMIC DNA]</scope>
    <source>
        <strain evidence="14 15">DSM 10228</strain>
    </source>
</reference>
<dbReference type="OrthoDB" id="9802503at2"/>
<evidence type="ECO:0000313" key="14">
    <source>
        <dbReference type="EMBL" id="PRR81286.1"/>
    </source>
</evidence>
<dbReference type="NCBIfam" id="NF002872">
    <property type="entry name" value="PRK03202.1"/>
    <property type="match status" value="1"/>
</dbReference>
<keyword evidence="9 12" id="KW-0067">ATP-binding</keyword>
<evidence type="ECO:0000256" key="4">
    <source>
        <dbReference type="ARBA" id="ARBA00022490"/>
    </source>
</evidence>
<comment type="function">
    <text evidence="12">Catalyzes the phosphorylation of D-fructose 6-phosphate to fructose 1,6-bisphosphate by ATP, the first committing step of glycolysis.</text>
</comment>
<evidence type="ECO:0000256" key="1">
    <source>
        <dbReference type="ARBA" id="ARBA00001946"/>
    </source>
</evidence>
<dbReference type="GO" id="GO:0005524">
    <property type="term" value="F:ATP binding"/>
    <property type="evidence" value="ECO:0007669"/>
    <property type="project" value="UniProtKB-KW"/>
</dbReference>
<dbReference type="GO" id="GO:0046872">
    <property type="term" value="F:metal ion binding"/>
    <property type="evidence" value="ECO:0007669"/>
    <property type="project" value="UniProtKB-KW"/>
</dbReference>
<evidence type="ECO:0000256" key="9">
    <source>
        <dbReference type="ARBA" id="ARBA00022840"/>
    </source>
</evidence>
<protein>
    <recommendedName>
        <fullName evidence="12">ATP-dependent 6-phosphofructokinase</fullName>
        <shortName evidence="12">ATP-PFK</shortName>
        <shortName evidence="12">Phosphofructokinase</shortName>
        <ecNumber evidence="12">2.7.1.11</ecNumber>
    </recommendedName>
    <alternativeName>
        <fullName evidence="12">Phosphohexokinase</fullName>
    </alternativeName>
</protein>
<dbReference type="GO" id="GO:0061621">
    <property type="term" value="P:canonical glycolysis"/>
    <property type="evidence" value="ECO:0007669"/>
    <property type="project" value="TreeGrafter"/>
</dbReference>
<dbReference type="GO" id="GO:0048029">
    <property type="term" value="F:monosaccharide binding"/>
    <property type="evidence" value="ECO:0007669"/>
    <property type="project" value="TreeGrafter"/>
</dbReference>
<dbReference type="Pfam" id="PF00365">
    <property type="entry name" value="PFK"/>
    <property type="match status" value="1"/>
</dbReference>
<dbReference type="PRINTS" id="PR00476">
    <property type="entry name" value="PHFRCTKINASE"/>
</dbReference>
<feature type="binding site" evidence="12">
    <location>
        <begin position="118"/>
        <end position="121"/>
    </location>
    <ligand>
        <name>ATP</name>
        <dbReference type="ChEBI" id="CHEBI:30616"/>
    </ligand>
</feature>
<dbReference type="NCBIfam" id="TIGR02483">
    <property type="entry name" value="PFK_mixed"/>
    <property type="match status" value="1"/>
</dbReference>
<accession>A0A2T0BBK6</accession>
<dbReference type="Proteomes" id="UP000239471">
    <property type="component" value="Unassembled WGS sequence"/>
</dbReference>
<evidence type="ECO:0000256" key="11">
    <source>
        <dbReference type="ARBA" id="ARBA00023152"/>
    </source>
</evidence>
<dbReference type="SUPFAM" id="SSF53784">
    <property type="entry name" value="Phosphofructokinase"/>
    <property type="match status" value="1"/>
</dbReference>
<dbReference type="Gene3D" id="3.40.50.460">
    <property type="entry name" value="Phosphofructokinase domain"/>
    <property type="match status" value="1"/>
</dbReference>
<feature type="binding site" description="in other chain" evidence="12">
    <location>
        <position position="238"/>
    </location>
    <ligand>
        <name>substrate</name>
        <note>ligand shared between dimeric partners</note>
    </ligand>
</feature>
<feature type="binding site" evidence="12">
    <location>
        <position position="119"/>
    </location>
    <ligand>
        <name>Mg(2+)</name>
        <dbReference type="ChEBI" id="CHEBI:18420"/>
        <note>catalytic</note>
    </ligand>
</feature>
<dbReference type="GO" id="GO:0006002">
    <property type="term" value="P:fructose 6-phosphate metabolic process"/>
    <property type="evidence" value="ECO:0007669"/>
    <property type="project" value="InterPro"/>
</dbReference>
<comment type="cofactor">
    <cofactor evidence="1 12">
        <name>Mg(2+)</name>
        <dbReference type="ChEBI" id="CHEBI:18420"/>
    </cofactor>
</comment>
<evidence type="ECO:0000256" key="7">
    <source>
        <dbReference type="ARBA" id="ARBA00022741"/>
    </source>
</evidence>
<comment type="pathway">
    <text evidence="3 12">Carbohydrate degradation; glycolysis; D-glyceraldehyde 3-phosphate and glycerone phosphate from D-glucose: step 3/4.</text>
</comment>
<dbReference type="HAMAP" id="MF_01976">
    <property type="entry name" value="Phosphofructokinase_III"/>
    <property type="match status" value="1"/>
</dbReference>
<feature type="binding site" description="in other chain" evidence="12">
    <location>
        <begin position="289"/>
        <end position="292"/>
    </location>
    <ligand>
        <name>substrate</name>
        <note>ligand shared between dimeric partners</note>
    </ligand>
</feature>
<dbReference type="GO" id="GO:0030388">
    <property type="term" value="P:fructose 1,6-bisphosphate metabolic process"/>
    <property type="evidence" value="ECO:0007669"/>
    <property type="project" value="TreeGrafter"/>
</dbReference>
<dbReference type="RefSeq" id="WP_106060526.1">
    <property type="nucleotide sequence ID" value="NZ_PVXQ01000032.1"/>
</dbReference>
<evidence type="ECO:0000256" key="3">
    <source>
        <dbReference type="ARBA" id="ARBA00004679"/>
    </source>
</evidence>
<dbReference type="GO" id="GO:0070095">
    <property type="term" value="F:fructose-6-phosphate binding"/>
    <property type="evidence" value="ECO:0007669"/>
    <property type="project" value="TreeGrafter"/>
</dbReference>
<name>A0A2T0BBK6_9CLOT</name>
<feature type="binding site" evidence="12">
    <location>
        <position position="15"/>
    </location>
    <ligand>
        <name>ATP</name>
        <dbReference type="ChEBI" id="CHEBI:30616"/>
    </ligand>
</feature>
<keyword evidence="7 12" id="KW-0547">Nucleotide-binding</keyword>
<evidence type="ECO:0000259" key="13">
    <source>
        <dbReference type="Pfam" id="PF00365"/>
    </source>
</evidence>
<evidence type="ECO:0000256" key="8">
    <source>
        <dbReference type="ARBA" id="ARBA00022777"/>
    </source>
</evidence>
<sequence length="366" mass="39496">MTQEIKKIAILTGGGDCPGLNAVIRAVTRTAILTCGYEVIGYKFGYRGLYNNDFIPLTLDAVSGILNRGGTIIYSSNKDNLFDYQVEENGERVKRDVSDVAVENLKKEGVDALIIVGGDGTLTSARDFSRKGVNVIGVPKTIDNDLASTDVTFGFNTAIDVATEALDRLHTTAESHHRIMICEVMGRNAGWIALESGIAGSADVILIPEIPYDINKIIEKIEDRGTHGKLFTIIVVAEGAKPKDGHVVVSKIVKDSPDPIRLGGIGNKLADDLERLIEDHEVRCTVLGHIQRGGTTSTFDRILSTRYGVAAIELINEGKFGEMVCLRGNKIVSDSLENVIGQKTKQVDPDGELVTIAKKIGTSFGD</sequence>
<feature type="binding site" evidence="12">
    <location>
        <position position="178"/>
    </location>
    <ligand>
        <name>substrate</name>
        <note>ligand shared between dimeric partners</note>
    </ligand>
</feature>
<evidence type="ECO:0000256" key="2">
    <source>
        <dbReference type="ARBA" id="ARBA00004496"/>
    </source>
</evidence>
<comment type="caution">
    <text evidence="12">Lacks conserved residue(s) required for the propagation of feature annotation.</text>
</comment>
<dbReference type="GO" id="GO:0047334">
    <property type="term" value="F:diphosphate-fructose-6-phosphate 1-phosphotransferase activity"/>
    <property type="evidence" value="ECO:0007669"/>
    <property type="project" value="InterPro"/>
</dbReference>
<comment type="caution">
    <text evidence="14">The sequence shown here is derived from an EMBL/GenBank/DDBJ whole genome shotgun (WGS) entry which is preliminary data.</text>
</comment>
<evidence type="ECO:0000256" key="6">
    <source>
        <dbReference type="ARBA" id="ARBA00022723"/>
    </source>
</evidence>
<dbReference type="GO" id="GO:0005945">
    <property type="term" value="C:6-phosphofructokinase complex"/>
    <property type="evidence" value="ECO:0007669"/>
    <property type="project" value="TreeGrafter"/>
</dbReference>
<dbReference type="Gene3D" id="3.40.50.450">
    <property type="match status" value="1"/>
</dbReference>
<evidence type="ECO:0000313" key="15">
    <source>
        <dbReference type="Proteomes" id="UP000239471"/>
    </source>
</evidence>
<dbReference type="GO" id="GO:0003872">
    <property type="term" value="F:6-phosphofructokinase activity"/>
    <property type="evidence" value="ECO:0007669"/>
    <property type="project" value="UniProtKB-UniRule"/>
</dbReference>
<keyword evidence="11 12" id="KW-0324">Glycolysis</keyword>
<proteinExistence type="inferred from homology"/>
<dbReference type="InterPro" id="IPR022953">
    <property type="entry name" value="ATP_PFK"/>
</dbReference>